<feature type="domain" description="VWFA" evidence="1">
    <location>
        <begin position="449"/>
        <end position="598"/>
    </location>
</feature>
<dbReference type="CDD" id="cd01454">
    <property type="entry name" value="vWA_norD_type"/>
    <property type="match status" value="1"/>
</dbReference>
<keyword evidence="3" id="KW-1185">Reference proteome</keyword>
<dbReference type="PANTHER" id="PTHR41248">
    <property type="entry name" value="NORD PROTEIN"/>
    <property type="match status" value="1"/>
</dbReference>
<sequence>MAELAPWEPEETVGKIWHGLASRFDPPARFPEAGVAFDAMRPRIGLMFRGLGGDPAVELKPVADQESRHRLSFLRRLATPAERIARAAFDGEALRLPAQLAVFPDPALNGDLYLWLAATAAHAPDRHPEADPFRADLADIAAGRAMIRATLAAAPGLASLWRRLASAHLALRRRPRLPGTEAQVEALIRHLLGDPGAADPALVRALDHIPDHWRAPRGYRAALPVPLWPDLRGPAASFATEVANIATDGTPEEGTDAAMRRARRMRADQVERKDSLILYKFEAMLSWAEALNVNRRVEDDDTENARKAAEDHEEIALGQISKAPATKLKLHLDLAPEDVDRERIAGAFTYPEWDSRRRTWLPDHCRVLAAPVAAPPGAPGLDPAARRRIRAVRRQFEALRPARVIRHAQPDGDELDLDATLRALTDLRAMGQGSHRIWRQARHEQRDLAVSILLDVSRSTESAVTGRPVIEIAREALTALAWGLHACGDRFAIDGFSSLRRDRVWIHGCKRFDEPMGAAVEGRIHALRPGFYTRLGAAMRHASAGLAEQARARRLLLVITDGKPNDLDHYEGRHGIEDSAMAVREARRAGHAVHGITIDQGGQVWFPRIFGQGGFSVIRDPDRLTAALPDIYRHLVA</sequence>
<gene>
    <name evidence="2" type="ORF">D3P05_13800</name>
</gene>
<dbReference type="FunFam" id="3.40.50.410:FF:000106">
    <property type="entry name" value="Nitric oxide reductase D protein"/>
    <property type="match status" value="1"/>
</dbReference>
<protein>
    <submittedName>
        <fullName evidence="2">Nitric oxide reductase D protein</fullName>
    </submittedName>
</protein>
<dbReference type="Gene3D" id="3.40.50.410">
    <property type="entry name" value="von Willebrand factor, type A domain"/>
    <property type="match status" value="1"/>
</dbReference>
<dbReference type="InterPro" id="IPR002035">
    <property type="entry name" value="VWF_A"/>
</dbReference>
<comment type="caution">
    <text evidence="2">The sequence shown here is derived from an EMBL/GenBank/DDBJ whole genome shotgun (WGS) entry which is preliminary data.</text>
</comment>
<evidence type="ECO:0000259" key="1">
    <source>
        <dbReference type="PROSITE" id="PS50234"/>
    </source>
</evidence>
<dbReference type="EMBL" id="QZEW01000058">
    <property type="protein sequence ID" value="RJL10536.1"/>
    <property type="molecule type" value="Genomic_DNA"/>
</dbReference>
<accession>A0A419A527</accession>
<dbReference type="OrthoDB" id="9758211at2"/>
<dbReference type="SMART" id="SM00327">
    <property type="entry name" value="VWA"/>
    <property type="match status" value="1"/>
</dbReference>
<dbReference type="InterPro" id="IPR036465">
    <property type="entry name" value="vWFA_dom_sf"/>
</dbReference>
<dbReference type="PANTHER" id="PTHR41248:SF1">
    <property type="entry name" value="NORD PROTEIN"/>
    <property type="match status" value="1"/>
</dbReference>
<proteinExistence type="predicted"/>
<organism evidence="2 3">
    <name type="scientific">Paracoccus siganidrum</name>
    <dbReference type="NCBI Taxonomy" id="1276757"/>
    <lineage>
        <taxon>Bacteria</taxon>
        <taxon>Pseudomonadati</taxon>
        <taxon>Pseudomonadota</taxon>
        <taxon>Alphaproteobacteria</taxon>
        <taxon>Rhodobacterales</taxon>
        <taxon>Paracoccaceae</taxon>
        <taxon>Paracoccus</taxon>
    </lineage>
</organism>
<reference evidence="3" key="1">
    <citation type="submission" date="2018-09" db="EMBL/GenBank/DDBJ databases">
        <title>Paracoccus onubensis nov. sp. a moderate halophilic bacterium isolated from Gruta de las Maravillas (Aracena, Spain).</title>
        <authorList>
            <person name="Jurado V."/>
            <person name="Gutierrez-Patricio S."/>
            <person name="Gonzalez-Pimentel J.L."/>
            <person name="Miller A.Z."/>
            <person name="Laiz L."/>
            <person name="Saiz-Jimenez C."/>
        </authorList>
    </citation>
    <scope>NUCLEOTIDE SEQUENCE [LARGE SCALE GENOMIC DNA]</scope>
    <source>
        <strain evidence="3">DSM 26381</strain>
    </source>
</reference>
<dbReference type="SUPFAM" id="SSF53300">
    <property type="entry name" value="vWA-like"/>
    <property type="match status" value="1"/>
</dbReference>
<dbReference type="RefSeq" id="WP_119898737.1">
    <property type="nucleotide sequence ID" value="NZ_QNRC01000010.1"/>
</dbReference>
<name>A0A419A527_9RHOB</name>
<dbReference type="AlphaFoldDB" id="A0A419A527"/>
<evidence type="ECO:0000313" key="2">
    <source>
        <dbReference type="EMBL" id="RJL10536.1"/>
    </source>
</evidence>
<dbReference type="Proteomes" id="UP000283587">
    <property type="component" value="Unassembled WGS sequence"/>
</dbReference>
<dbReference type="InterPro" id="IPR051928">
    <property type="entry name" value="NorD/CobT"/>
</dbReference>
<dbReference type="PROSITE" id="PS50234">
    <property type="entry name" value="VWFA"/>
    <property type="match status" value="1"/>
</dbReference>
<evidence type="ECO:0000313" key="3">
    <source>
        <dbReference type="Proteomes" id="UP000283587"/>
    </source>
</evidence>